<reference evidence="1" key="1">
    <citation type="journal article" date="2019" name="bioRxiv">
        <title>The Genome of the Zebra Mussel, Dreissena polymorpha: A Resource for Invasive Species Research.</title>
        <authorList>
            <person name="McCartney M.A."/>
            <person name="Auch B."/>
            <person name="Kono T."/>
            <person name="Mallez S."/>
            <person name="Zhang Y."/>
            <person name="Obille A."/>
            <person name="Becker A."/>
            <person name="Abrahante J.E."/>
            <person name="Garbe J."/>
            <person name="Badalamenti J.P."/>
            <person name="Herman A."/>
            <person name="Mangelson H."/>
            <person name="Liachko I."/>
            <person name="Sullivan S."/>
            <person name="Sone E.D."/>
            <person name="Koren S."/>
            <person name="Silverstein K.A.T."/>
            <person name="Beckman K.B."/>
            <person name="Gohl D.M."/>
        </authorList>
    </citation>
    <scope>NUCLEOTIDE SEQUENCE</scope>
    <source>
        <strain evidence="1">Duluth1</strain>
        <tissue evidence="1">Whole animal</tissue>
    </source>
</reference>
<evidence type="ECO:0000313" key="2">
    <source>
        <dbReference type="Proteomes" id="UP000828390"/>
    </source>
</evidence>
<dbReference type="EMBL" id="JAIWYP010000001">
    <property type="protein sequence ID" value="KAH3888763.1"/>
    <property type="molecule type" value="Genomic_DNA"/>
</dbReference>
<name>A0A9D4S361_DREPO</name>
<evidence type="ECO:0000313" key="1">
    <source>
        <dbReference type="EMBL" id="KAH3888763.1"/>
    </source>
</evidence>
<organism evidence="1 2">
    <name type="scientific">Dreissena polymorpha</name>
    <name type="common">Zebra mussel</name>
    <name type="synonym">Mytilus polymorpha</name>
    <dbReference type="NCBI Taxonomy" id="45954"/>
    <lineage>
        <taxon>Eukaryota</taxon>
        <taxon>Metazoa</taxon>
        <taxon>Spiralia</taxon>
        <taxon>Lophotrochozoa</taxon>
        <taxon>Mollusca</taxon>
        <taxon>Bivalvia</taxon>
        <taxon>Autobranchia</taxon>
        <taxon>Heteroconchia</taxon>
        <taxon>Euheterodonta</taxon>
        <taxon>Imparidentia</taxon>
        <taxon>Neoheterodontei</taxon>
        <taxon>Myida</taxon>
        <taxon>Dreissenoidea</taxon>
        <taxon>Dreissenidae</taxon>
        <taxon>Dreissena</taxon>
    </lineage>
</organism>
<sequence length="76" mass="8331">MACVSQAGLAISPSSHQKVWYSRTGVSPVLLYQTFCGLEGHQSCFTKPSDSKRDTSPAIPNLLIVRETPALIYQTF</sequence>
<proteinExistence type="predicted"/>
<comment type="caution">
    <text evidence="1">The sequence shown here is derived from an EMBL/GenBank/DDBJ whole genome shotgun (WGS) entry which is preliminary data.</text>
</comment>
<keyword evidence="2" id="KW-1185">Reference proteome</keyword>
<dbReference type="AlphaFoldDB" id="A0A9D4S361"/>
<protein>
    <submittedName>
        <fullName evidence="1">Uncharacterized protein</fullName>
    </submittedName>
</protein>
<dbReference type="Proteomes" id="UP000828390">
    <property type="component" value="Unassembled WGS sequence"/>
</dbReference>
<accession>A0A9D4S361</accession>
<gene>
    <name evidence="1" type="ORF">DPMN_012803</name>
</gene>
<reference evidence="1" key="2">
    <citation type="submission" date="2020-11" db="EMBL/GenBank/DDBJ databases">
        <authorList>
            <person name="McCartney M.A."/>
            <person name="Auch B."/>
            <person name="Kono T."/>
            <person name="Mallez S."/>
            <person name="Becker A."/>
            <person name="Gohl D.M."/>
            <person name="Silverstein K.A.T."/>
            <person name="Koren S."/>
            <person name="Bechman K.B."/>
            <person name="Herman A."/>
            <person name="Abrahante J.E."/>
            <person name="Garbe J."/>
        </authorList>
    </citation>
    <scope>NUCLEOTIDE SEQUENCE</scope>
    <source>
        <strain evidence="1">Duluth1</strain>
        <tissue evidence="1">Whole animal</tissue>
    </source>
</reference>